<evidence type="ECO:0000313" key="1">
    <source>
        <dbReference type="EMBL" id="KAF9473530.1"/>
    </source>
</evidence>
<organism evidence="1 2">
    <name type="scientific">Pholiota conissans</name>
    <dbReference type="NCBI Taxonomy" id="109636"/>
    <lineage>
        <taxon>Eukaryota</taxon>
        <taxon>Fungi</taxon>
        <taxon>Dikarya</taxon>
        <taxon>Basidiomycota</taxon>
        <taxon>Agaricomycotina</taxon>
        <taxon>Agaricomycetes</taxon>
        <taxon>Agaricomycetidae</taxon>
        <taxon>Agaricales</taxon>
        <taxon>Agaricineae</taxon>
        <taxon>Strophariaceae</taxon>
        <taxon>Pholiota</taxon>
    </lineage>
</organism>
<protein>
    <submittedName>
        <fullName evidence="1">Uncharacterized protein</fullName>
    </submittedName>
</protein>
<evidence type="ECO:0000313" key="2">
    <source>
        <dbReference type="Proteomes" id="UP000807469"/>
    </source>
</evidence>
<reference evidence="1" key="1">
    <citation type="submission" date="2020-11" db="EMBL/GenBank/DDBJ databases">
        <authorList>
            <consortium name="DOE Joint Genome Institute"/>
            <person name="Ahrendt S."/>
            <person name="Riley R."/>
            <person name="Andreopoulos W."/>
            <person name="Labutti K."/>
            <person name="Pangilinan J."/>
            <person name="Ruiz-Duenas F.J."/>
            <person name="Barrasa J.M."/>
            <person name="Sanchez-Garcia M."/>
            <person name="Camarero S."/>
            <person name="Miyauchi S."/>
            <person name="Serrano A."/>
            <person name="Linde D."/>
            <person name="Babiker R."/>
            <person name="Drula E."/>
            <person name="Ayuso-Fernandez I."/>
            <person name="Pacheco R."/>
            <person name="Padilla G."/>
            <person name="Ferreira P."/>
            <person name="Barriuso J."/>
            <person name="Kellner H."/>
            <person name="Castanera R."/>
            <person name="Alfaro M."/>
            <person name="Ramirez L."/>
            <person name="Pisabarro A.G."/>
            <person name="Kuo A."/>
            <person name="Tritt A."/>
            <person name="Lipzen A."/>
            <person name="He G."/>
            <person name="Yan M."/>
            <person name="Ng V."/>
            <person name="Cullen D."/>
            <person name="Martin F."/>
            <person name="Rosso M.-N."/>
            <person name="Henrissat B."/>
            <person name="Hibbett D."/>
            <person name="Martinez A.T."/>
            <person name="Grigoriev I.V."/>
        </authorList>
    </citation>
    <scope>NUCLEOTIDE SEQUENCE</scope>
    <source>
        <strain evidence="1">CIRM-BRFM 674</strain>
    </source>
</reference>
<keyword evidence="2" id="KW-1185">Reference proteome</keyword>
<dbReference type="Proteomes" id="UP000807469">
    <property type="component" value="Unassembled WGS sequence"/>
</dbReference>
<sequence length="267" mass="30340">MLPMEESGLAEREFFHLPDPRHLMDPYGKICVAQMLFTATVLTHAWSSFFPNSVHPTLFKGIADNAETPTNLAVDYFNLSSRNFKPIFWTKRPFSIFNRRISSPSPENDLAELSQISVNLHEKTRERPQVKPLFKLSVALSATELPGGSMVRGVEADVMNVSLFSMDVHARNICRTGKVRNCPPRTPVSLTSSLQFNKHRGDCIHMRLDSESRFYTSERGPRAIHGSSTPFFATTGRSTSLGEVVIQQELRSRRHTRRTHKLDLEQR</sequence>
<name>A0A9P6CU16_9AGAR</name>
<proteinExistence type="predicted"/>
<dbReference type="EMBL" id="MU155435">
    <property type="protein sequence ID" value="KAF9473530.1"/>
    <property type="molecule type" value="Genomic_DNA"/>
</dbReference>
<gene>
    <name evidence="1" type="ORF">BDN70DRAFT_899697</name>
</gene>
<dbReference type="AlphaFoldDB" id="A0A9P6CU16"/>
<comment type="caution">
    <text evidence="1">The sequence shown here is derived from an EMBL/GenBank/DDBJ whole genome shotgun (WGS) entry which is preliminary data.</text>
</comment>
<accession>A0A9P6CU16</accession>